<keyword evidence="5" id="KW-0963">Cytoplasm</keyword>
<dbReference type="PANTHER" id="PTHR45999">
    <property type="entry name" value="UNC-13-4A, ISOFORM B"/>
    <property type="match status" value="1"/>
</dbReference>
<organism evidence="11 12">
    <name type="scientific">Argiope bruennichi</name>
    <name type="common">Wasp spider</name>
    <name type="synonym">Aranea bruennichi</name>
    <dbReference type="NCBI Taxonomy" id="94029"/>
    <lineage>
        <taxon>Eukaryota</taxon>
        <taxon>Metazoa</taxon>
        <taxon>Ecdysozoa</taxon>
        <taxon>Arthropoda</taxon>
        <taxon>Chelicerata</taxon>
        <taxon>Arachnida</taxon>
        <taxon>Araneae</taxon>
        <taxon>Araneomorphae</taxon>
        <taxon>Entelegynae</taxon>
        <taxon>Araneoidea</taxon>
        <taxon>Araneidae</taxon>
        <taxon>Argiope</taxon>
    </lineage>
</organism>
<dbReference type="PANTHER" id="PTHR45999:SF4">
    <property type="entry name" value="UNC-13-4A, ISOFORM B"/>
    <property type="match status" value="1"/>
</dbReference>
<dbReference type="InterPro" id="IPR014770">
    <property type="entry name" value="Munc13_1"/>
</dbReference>
<feature type="domain" description="MHD1" evidence="9">
    <location>
        <begin position="672"/>
        <end position="791"/>
    </location>
</feature>
<evidence type="ECO:0000256" key="5">
    <source>
        <dbReference type="ARBA" id="ARBA00022490"/>
    </source>
</evidence>
<keyword evidence="4" id="KW-0268">Exocytosis</keyword>
<reference evidence="11" key="2">
    <citation type="submission" date="2020-06" db="EMBL/GenBank/DDBJ databases">
        <authorList>
            <person name="Sheffer M."/>
        </authorList>
    </citation>
    <scope>NUCLEOTIDE SEQUENCE</scope>
</reference>
<comment type="caution">
    <text evidence="11">The sequence shown here is derived from an EMBL/GenBank/DDBJ whole genome shotgun (WGS) entry which is preliminary data.</text>
</comment>
<feature type="domain" description="C2" evidence="8">
    <location>
        <begin position="1030"/>
        <end position="1155"/>
    </location>
</feature>
<dbReference type="GO" id="GO:0005770">
    <property type="term" value="C:late endosome"/>
    <property type="evidence" value="ECO:0007669"/>
    <property type="project" value="UniProtKB-SubCell"/>
</dbReference>
<keyword evidence="6" id="KW-0967">Endosome</keyword>
<dbReference type="Pfam" id="PF00168">
    <property type="entry name" value="C2"/>
    <property type="match status" value="3"/>
</dbReference>
<dbReference type="PROSITE" id="PS51259">
    <property type="entry name" value="MHD2"/>
    <property type="match status" value="1"/>
</dbReference>
<feature type="domain" description="C2" evidence="8">
    <location>
        <begin position="220"/>
        <end position="397"/>
    </location>
</feature>
<comment type="subcellular location">
    <subcellularLocation>
        <location evidence="1">Cytoplasm</location>
    </subcellularLocation>
    <subcellularLocation>
        <location evidence="2">Late endosome</location>
    </subcellularLocation>
</comment>
<evidence type="ECO:0000259" key="10">
    <source>
        <dbReference type="PROSITE" id="PS51259"/>
    </source>
</evidence>
<dbReference type="Gene3D" id="2.60.40.150">
    <property type="entry name" value="C2 domain"/>
    <property type="match status" value="2"/>
</dbReference>
<dbReference type="SMART" id="SM00239">
    <property type="entry name" value="C2"/>
    <property type="match status" value="2"/>
</dbReference>
<accession>A0A8T0EVZ6</accession>
<sequence length="1191" mass="136897">MRDLAHKRILLGHNICDWLPACCLSNMAPNHEYFDGELKIEVFTKKLDNIYEIFCNAVDKKSTTAKERENFLNLKNDLLIMFEEVIHMTLPVHKSDAVQPQNVMELISSLSLEFAAFREDINNRVDNIAKKVFLKNDVIEKDGIVLASKSSFCREVVNTQIETDVETYVSMACNGMATSMTDGRKLQNRLSIKRYGKYESKPALNGLRQKSKFKKWNKKPMMEATVLSGLNPETTGKEPPILVLNVIVVEAQDLQAKDPNGFSDPYCMLGIQPRNTVDGRSSSDDELVTSTKEKRPKHNGNFKSTGTPLWIRIPGVSISEALPENFSRVTSVKSQTRNPRWNEQFRLDIEDIRTDTFHLDIWDQDDESSVFDAAGKLNEVSSLKGVGRYFKQIAQSARTSNGENVDDFLGCISIRLQDIPSSGLDHWFDLEGRTERSSVQGQIHLKLSFSTRDAKEGNNDEGNWKEVVELMELMWIFIQHALKQHIGPSYEWTGSLFQPALDILHQHAIHGDVTELQQALCRWITYSKLLTEVPLDYALLCQLLEDIAQAWGDEENPLSRVEETALAESFSIFLDYCLKIIQGLRDHFPPEKNFTRHKLAHFLKCLCSLHDQRAFRCCCPTRLDLQEEITCCLKEGTLNWFNAQVANAQSKHEKDSKWSLRSLTDLINILNTDVYNGYRHYNEKFESIIGISYSIIVYKQLEKMDAVDHWFVVAKTKSQIRIKKAVELDEITFLDNYVKYSTSAVDTETCFVQIKEFWKQLSWPDPIGSFSFVKKAIEIICEDTVHYAKLCQENLEKIIKAESQDDVTDKFCVTVNNMEHVLQTLRTFEDELGIEQIIKTLNLNQSCCTATQRRDAIYDLISKSEDDVRDIILTIICDMVEKLRPNIKKLVFDLAWAPDKLDAENVICPLLENLDATLQTLYNNLLQSNFDRLLNTMWTVLMQELMETAQSNIGYVKESLTFFDRLYSSLKILVDFFHDSGKGLSLERIQNTPYQDLFHMLKLQKSETRHLIELYTLEKFEEQQKLMESTYGVLTVKASYNSATESLFIYILNAKKLIPLDPSGFSDPFVIIELVPRHFFPNCVKQSTNVQKKTLFPLFDEAFEFAIPVDLLHREGAGLCFSVMDHDMVTKDDFEGEAFLPLCNIPESSSEEMKLFELCLMQPNDKNEIIEVLTARTWDKDAQDFVNSFQY</sequence>
<dbReference type="GO" id="GO:0006887">
    <property type="term" value="P:exocytosis"/>
    <property type="evidence" value="ECO:0007669"/>
    <property type="project" value="UniProtKB-KW"/>
</dbReference>
<dbReference type="CDD" id="cd08676">
    <property type="entry name" value="C2A_Munc13-like"/>
    <property type="match status" value="1"/>
</dbReference>
<dbReference type="PROSITE" id="PS50004">
    <property type="entry name" value="C2"/>
    <property type="match status" value="2"/>
</dbReference>
<dbReference type="PROSITE" id="PS51258">
    <property type="entry name" value="MHD1"/>
    <property type="match status" value="1"/>
</dbReference>
<evidence type="ECO:0000256" key="2">
    <source>
        <dbReference type="ARBA" id="ARBA00004603"/>
    </source>
</evidence>
<evidence type="ECO:0000256" key="6">
    <source>
        <dbReference type="ARBA" id="ARBA00022753"/>
    </source>
</evidence>
<evidence type="ECO:0000259" key="9">
    <source>
        <dbReference type="PROSITE" id="PS51258"/>
    </source>
</evidence>
<evidence type="ECO:0000256" key="3">
    <source>
        <dbReference type="ARBA" id="ARBA00005823"/>
    </source>
</evidence>
<dbReference type="InterPro" id="IPR035892">
    <property type="entry name" value="C2_domain_sf"/>
</dbReference>
<comment type="similarity">
    <text evidence="3">Belongs to the unc-13 family.</text>
</comment>
<evidence type="ECO:0000256" key="7">
    <source>
        <dbReference type="SAM" id="MobiDB-lite"/>
    </source>
</evidence>
<feature type="region of interest" description="Disordered" evidence="7">
    <location>
        <begin position="273"/>
        <end position="303"/>
    </location>
</feature>
<dbReference type="SUPFAM" id="SSF49562">
    <property type="entry name" value="C2 domain (Calcium/lipid-binding domain, CaLB)"/>
    <property type="match status" value="2"/>
</dbReference>
<dbReference type="GO" id="GO:0099503">
    <property type="term" value="C:secretory vesicle"/>
    <property type="evidence" value="ECO:0007669"/>
    <property type="project" value="TreeGrafter"/>
</dbReference>
<dbReference type="InterPro" id="IPR052095">
    <property type="entry name" value="UNC-13_domain"/>
</dbReference>
<evidence type="ECO:0000256" key="4">
    <source>
        <dbReference type="ARBA" id="ARBA00022483"/>
    </source>
</evidence>
<keyword evidence="12" id="KW-1185">Reference proteome</keyword>
<evidence type="ECO:0000313" key="11">
    <source>
        <dbReference type="EMBL" id="KAF8778199.1"/>
    </source>
</evidence>
<dbReference type="InterPro" id="IPR014772">
    <property type="entry name" value="Munc13_dom-2"/>
</dbReference>
<evidence type="ECO:0000256" key="1">
    <source>
        <dbReference type="ARBA" id="ARBA00004496"/>
    </source>
</evidence>
<dbReference type="Proteomes" id="UP000807504">
    <property type="component" value="Unassembled WGS sequence"/>
</dbReference>
<protein>
    <submittedName>
        <fullName evidence="11">BAI1-associated protein 3 like protein</fullName>
    </submittedName>
</protein>
<reference evidence="11" key="1">
    <citation type="journal article" date="2020" name="bioRxiv">
        <title>Chromosome-level reference genome of the European wasp spider Argiope bruennichi: a resource for studies on range expansion and evolutionary adaptation.</title>
        <authorList>
            <person name="Sheffer M.M."/>
            <person name="Hoppe A."/>
            <person name="Krehenwinkel H."/>
            <person name="Uhl G."/>
            <person name="Kuss A.W."/>
            <person name="Jensen L."/>
            <person name="Jensen C."/>
            <person name="Gillespie R.G."/>
            <person name="Hoff K.J."/>
            <person name="Prost S."/>
        </authorList>
    </citation>
    <scope>NUCLEOTIDE SEQUENCE</scope>
</reference>
<dbReference type="InterPro" id="IPR000008">
    <property type="entry name" value="C2_dom"/>
</dbReference>
<proteinExistence type="inferred from homology"/>
<feature type="domain" description="MHD2" evidence="10">
    <location>
        <begin position="904"/>
        <end position="1015"/>
    </location>
</feature>
<evidence type="ECO:0000313" key="12">
    <source>
        <dbReference type="Proteomes" id="UP000807504"/>
    </source>
</evidence>
<dbReference type="EMBL" id="JABXBU010002072">
    <property type="protein sequence ID" value="KAF8778199.1"/>
    <property type="molecule type" value="Genomic_DNA"/>
</dbReference>
<dbReference type="Gene3D" id="1.10.357.50">
    <property type="match status" value="1"/>
</dbReference>
<dbReference type="CDD" id="cd04009">
    <property type="entry name" value="C2B_Munc13-like"/>
    <property type="match status" value="1"/>
</dbReference>
<gene>
    <name evidence="11" type="ORF">HNY73_014943</name>
</gene>
<dbReference type="AlphaFoldDB" id="A0A8T0EVZ6"/>
<name>A0A8T0EVZ6_ARGBR</name>
<evidence type="ECO:0000259" key="8">
    <source>
        <dbReference type="PROSITE" id="PS50004"/>
    </source>
</evidence>